<protein>
    <recommendedName>
        <fullName evidence="10">Odorant receptor</fullName>
    </recommendedName>
</protein>
<name>A0A9J6BBD2_POLVA</name>
<organism evidence="11 12">
    <name type="scientific">Polypedilum vanderplanki</name>
    <name type="common">Sleeping chironomid midge</name>
    <dbReference type="NCBI Taxonomy" id="319348"/>
    <lineage>
        <taxon>Eukaryota</taxon>
        <taxon>Metazoa</taxon>
        <taxon>Ecdysozoa</taxon>
        <taxon>Arthropoda</taxon>
        <taxon>Hexapoda</taxon>
        <taxon>Insecta</taxon>
        <taxon>Pterygota</taxon>
        <taxon>Neoptera</taxon>
        <taxon>Endopterygota</taxon>
        <taxon>Diptera</taxon>
        <taxon>Nematocera</taxon>
        <taxon>Chironomoidea</taxon>
        <taxon>Chironomidae</taxon>
        <taxon>Chironominae</taxon>
        <taxon>Polypedilum</taxon>
        <taxon>Polypedilum</taxon>
    </lineage>
</organism>
<comment type="similarity">
    <text evidence="10">Belongs to the insect chemoreceptor superfamily. Heteromeric odorant receptor channel (TC 1.A.69) family.</text>
</comment>
<evidence type="ECO:0000256" key="7">
    <source>
        <dbReference type="ARBA" id="ARBA00023136"/>
    </source>
</evidence>
<comment type="caution">
    <text evidence="11">The sequence shown here is derived from an EMBL/GenBank/DDBJ whole genome shotgun (WGS) entry which is preliminary data.</text>
</comment>
<dbReference type="Proteomes" id="UP001107558">
    <property type="component" value="Chromosome 4"/>
</dbReference>
<keyword evidence="8 10" id="KW-0675">Receptor</keyword>
<reference evidence="11" key="1">
    <citation type="submission" date="2021-03" db="EMBL/GenBank/DDBJ databases">
        <title>Chromosome level genome of the anhydrobiotic midge Polypedilum vanderplanki.</title>
        <authorList>
            <person name="Yoshida Y."/>
            <person name="Kikawada T."/>
            <person name="Gusev O."/>
        </authorList>
    </citation>
    <scope>NUCLEOTIDE SEQUENCE</scope>
    <source>
        <strain evidence="11">NIAS01</strain>
        <tissue evidence="11">Whole body or cell culture</tissue>
    </source>
</reference>
<feature type="transmembrane region" description="Helical" evidence="10">
    <location>
        <begin position="203"/>
        <end position="221"/>
    </location>
</feature>
<keyword evidence="12" id="KW-1185">Reference proteome</keyword>
<feature type="transmembrane region" description="Helical" evidence="10">
    <location>
        <begin position="48"/>
        <end position="69"/>
    </location>
</feature>
<evidence type="ECO:0000256" key="4">
    <source>
        <dbReference type="ARBA" id="ARBA00022692"/>
    </source>
</evidence>
<keyword evidence="6 10" id="KW-1133">Transmembrane helix</keyword>
<evidence type="ECO:0000256" key="5">
    <source>
        <dbReference type="ARBA" id="ARBA00022725"/>
    </source>
</evidence>
<evidence type="ECO:0000313" key="11">
    <source>
        <dbReference type="EMBL" id="KAG5666902.1"/>
    </source>
</evidence>
<dbReference type="PANTHER" id="PTHR21137:SF35">
    <property type="entry name" value="ODORANT RECEPTOR 19A-RELATED"/>
    <property type="match status" value="1"/>
</dbReference>
<feature type="transmembrane region" description="Helical" evidence="10">
    <location>
        <begin position="135"/>
        <end position="158"/>
    </location>
</feature>
<dbReference type="GO" id="GO:0004984">
    <property type="term" value="F:olfactory receptor activity"/>
    <property type="evidence" value="ECO:0007669"/>
    <property type="project" value="InterPro"/>
</dbReference>
<accession>A0A9J6BBD2</accession>
<keyword evidence="2" id="KW-1003">Cell membrane</keyword>
<keyword evidence="9 10" id="KW-0807">Transducer</keyword>
<evidence type="ECO:0000256" key="3">
    <source>
        <dbReference type="ARBA" id="ARBA00022606"/>
    </source>
</evidence>
<keyword evidence="7 10" id="KW-0472">Membrane</keyword>
<dbReference type="GO" id="GO:0005886">
    <property type="term" value="C:plasma membrane"/>
    <property type="evidence" value="ECO:0007669"/>
    <property type="project" value="UniProtKB-SubCell"/>
</dbReference>
<comment type="caution">
    <text evidence="10">Lacks conserved residue(s) required for the propagation of feature annotation.</text>
</comment>
<keyword evidence="4 10" id="KW-0812">Transmembrane</keyword>
<proteinExistence type="inferred from homology"/>
<keyword evidence="3 10" id="KW-0716">Sensory transduction</keyword>
<evidence type="ECO:0000256" key="8">
    <source>
        <dbReference type="ARBA" id="ARBA00023170"/>
    </source>
</evidence>
<dbReference type="AlphaFoldDB" id="A0A9J6BBD2"/>
<keyword evidence="5 10" id="KW-0552">Olfaction</keyword>
<gene>
    <name evidence="11" type="ORF">PVAND_014909</name>
</gene>
<evidence type="ECO:0000256" key="6">
    <source>
        <dbReference type="ARBA" id="ARBA00022989"/>
    </source>
</evidence>
<dbReference type="GO" id="GO:0005549">
    <property type="term" value="F:odorant binding"/>
    <property type="evidence" value="ECO:0007669"/>
    <property type="project" value="InterPro"/>
</dbReference>
<dbReference type="GO" id="GO:0007165">
    <property type="term" value="P:signal transduction"/>
    <property type="evidence" value="ECO:0007669"/>
    <property type="project" value="UniProtKB-KW"/>
</dbReference>
<evidence type="ECO:0000256" key="9">
    <source>
        <dbReference type="ARBA" id="ARBA00023224"/>
    </source>
</evidence>
<evidence type="ECO:0000313" key="12">
    <source>
        <dbReference type="Proteomes" id="UP001107558"/>
    </source>
</evidence>
<evidence type="ECO:0000256" key="1">
    <source>
        <dbReference type="ARBA" id="ARBA00004651"/>
    </source>
</evidence>
<dbReference type="EMBL" id="JADBJN010000004">
    <property type="protein sequence ID" value="KAG5666902.1"/>
    <property type="molecule type" value="Genomic_DNA"/>
</dbReference>
<evidence type="ECO:0000256" key="2">
    <source>
        <dbReference type="ARBA" id="ARBA00022475"/>
    </source>
</evidence>
<sequence length="392" mass="45630">MKRVENLTNLDNFFEIPFKWLNSIFFDFNTFDASKSLKEQRKLILKNITLWLIFLNTCIQVWILVDHLLGKPYELEKVSHGISSTFSITIVGIEILTLFVNKTNIMKTIKNLRNSYPTNDISVAAMSKKLEKFSIIQIIASIFMIILLALIPIVKTLITGEFSFLSPISNEFFFPKNVISFIFMTIWMTTMPIFVILFASTTFIVFAALVTTISLEFIILANEAKNFQNFNENEIKENFPIWIAKHNRAFENVEKINKIFSFPFLIRFIASGSIIAIQVFELQEAEYQKMSQIFLCATYTVFELSQTFMQCYFGQFLIDASENVAKEIYNCGWENWKDLKMKKLLIVVIERSQKAENLKIWKFGNISMEQFTMVLNTAYNYMSFLIAIHGEN</sequence>
<feature type="transmembrane region" description="Helical" evidence="10">
    <location>
        <begin position="81"/>
        <end position="100"/>
    </location>
</feature>
<feature type="transmembrane region" description="Helical" evidence="10">
    <location>
        <begin position="178"/>
        <end position="198"/>
    </location>
</feature>
<dbReference type="OrthoDB" id="8191658at2759"/>
<dbReference type="Pfam" id="PF02949">
    <property type="entry name" value="7tm_6"/>
    <property type="match status" value="1"/>
</dbReference>
<dbReference type="InterPro" id="IPR004117">
    <property type="entry name" value="7tm6_olfct_rcpt"/>
</dbReference>
<dbReference type="PANTHER" id="PTHR21137">
    <property type="entry name" value="ODORANT RECEPTOR"/>
    <property type="match status" value="1"/>
</dbReference>
<evidence type="ECO:0000256" key="10">
    <source>
        <dbReference type="RuleBase" id="RU351113"/>
    </source>
</evidence>
<comment type="subcellular location">
    <subcellularLocation>
        <location evidence="1 10">Cell membrane</location>
        <topology evidence="1 10">Multi-pass membrane protein</topology>
    </subcellularLocation>
</comment>